<evidence type="ECO:0000313" key="2">
    <source>
        <dbReference type="EMBL" id="SHJ05040.1"/>
    </source>
</evidence>
<name>A0A1M6G577_9FLAO</name>
<sequence>MKKKFLNIIAAVSLLTASSSCTNDFEETNIDFSKQVEANSENLLNPALFEMASEAYMRANNFGFEIMQYSIPFPNEGNTVSRYYFTENTGVGYWNSTYRWQMQINEMLKLAQKEGNKNNEAVALVLRAWGFQNLTDSFGDVPFSEAFRQEENIRTPKFDHQKEVYIQLLNDLEKANSLFLLSETLKGPDQMYHANENAAGVLKWKKFCNSLSLRMLLRILNKDGEIDVKNRINKIISNPATYPIFTNNDDSAFVLATGVAPFDAPIVRPQDFTTGRAAAEFFVDYLNKTEDPRRPTFFSKARELGSNKDIGYKGAPAGYKSGTKFTYNPSNLNQALAKTPLTLKIMGYSELQFILAELALKNVIPGDAKTFYDRGVQASLEQWNAKSTPEYLNHPDVAYNGTLERLMMQKYVALFFVDQQAWYEYRRTGYPKLPNNGGLLNDGKMPVRFMYPPVTRLQNPEQYNAAVQSMGGDTYNTKVWWEK</sequence>
<dbReference type="Proteomes" id="UP000184335">
    <property type="component" value="Unassembled WGS sequence"/>
</dbReference>
<keyword evidence="1" id="KW-0732">Signal</keyword>
<dbReference type="OrthoDB" id="725917at2"/>
<accession>A0A1M6G577</accession>
<dbReference type="Pfam" id="PF12771">
    <property type="entry name" value="SusD-like_2"/>
    <property type="match status" value="1"/>
</dbReference>
<feature type="chain" id="PRO_5012838918" evidence="1">
    <location>
        <begin position="23"/>
        <end position="483"/>
    </location>
</feature>
<feature type="signal peptide" evidence="1">
    <location>
        <begin position="1"/>
        <end position="22"/>
    </location>
</feature>
<evidence type="ECO:0000256" key="1">
    <source>
        <dbReference type="SAM" id="SignalP"/>
    </source>
</evidence>
<proteinExistence type="predicted"/>
<protein>
    <submittedName>
        <fullName evidence="2">Starch-binding associating with outer membrane</fullName>
    </submittedName>
</protein>
<dbReference type="RefSeq" id="WP_073180197.1">
    <property type="nucleotide sequence ID" value="NZ_FQYI01000008.1"/>
</dbReference>
<dbReference type="AlphaFoldDB" id="A0A1M6G577"/>
<organism evidence="2 3">
    <name type="scientific">Cruoricaptor ignavus</name>
    <dbReference type="NCBI Taxonomy" id="1118202"/>
    <lineage>
        <taxon>Bacteria</taxon>
        <taxon>Pseudomonadati</taxon>
        <taxon>Bacteroidota</taxon>
        <taxon>Flavobacteriia</taxon>
        <taxon>Flavobacteriales</taxon>
        <taxon>Weeksellaceae</taxon>
        <taxon>Cruoricaptor</taxon>
    </lineage>
</organism>
<dbReference type="InterPro" id="IPR011990">
    <property type="entry name" value="TPR-like_helical_dom_sf"/>
</dbReference>
<dbReference type="STRING" id="1118202.SAMN05443429_10859"/>
<dbReference type="InterPro" id="IPR041662">
    <property type="entry name" value="SusD-like_2"/>
</dbReference>
<dbReference type="PROSITE" id="PS51257">
    <property type="entry name" value="PROKAR_LIPOPROTEIN"/>
    <property type="match status" value="1"/>
</dbReference>
<reference evidence="2 3" key="1">
    <citation type="submission" date="2016-11" db="EMBL/GenBank/DDBJ databases">
        <authorList>
            <person name="Jaros S."/>
            <person name="Januszkiewicz K."/>
            <person name="Wedrychowicz H."/>
        </authorList>
    </citation>
    <scope>NUCLEOTIDE SEQUENCE [LARGE SCALE GENOMIC DNA]</scope>
    <source>
        <strain evidence="2 3">DSM 25479</strain>
    </source>
</reference>
<dbReference type="Gene3D" id="1.25.40.390">
    <property type="match status" value="1"/>
</dbReference>
<gene>
    <name evidence="2" type="ORF">SAMN05443429_10859</name>
</gene>
<dbReference type="EMBL" id="FQYI01000008">
    <property type="protein sequence ID" value="SHJ05040.1"/>
    <property type="molecule type" value="Genomic_DNA"/>
</dbReference>
<keyword evidence="3" id="KW-1185">Reference proteome</keyword>
<dbReference type="SUPFAM" id="SSF48452">
    <property type="entry name" value="TPR-like"/>
    <property type="match status" value="1"/>
</dbReference>
<evidence type="ECO:0000313" key="3">
    <source>
        <dbReference type="Proteomes" id="UP000184335"/>
    </source>
</evidence>